<feature type="binding site" evidence="9">
    <location>
        <position position="305"/>
    </location>
    <ligand>
        <name>Zn(2+)</name>
        <dbReference type="ChEBI" id="CHEBI:29105"/>
        <label>2</label>
    </ligand>
</feature>
<feature type="binding site" evidence="9">
    <location>
        <position position="300"/>
    </location>
    <ligand>
        <name>Zn(2+)</name>
        <dbReference type="ChEBI" id="CHEBI:29105"/>
        <label>2</label>
    </ligand>
</feature>
<dbReference type="InterPro" id="IPR024610">
    <property type="entry name" value="ING_N_histone-binding"/>
</dbReference>
<organism evidence="14 15">
    <name type="scientific">Schizopora paradoxa</name>
    <dbReference type="NCBI Taxonomy" id="27342"/>
    <lineage>
        <taxon>Eukaryota</taxon>
        <taxon>Fungi</taxon>
        <taxon>Dikarya</taxon>
        <taxon>Basidiomycota</taxon>
        <taxon>Agaricomycotina</taxon>
        <taxon>Agaricomycetes</taxon>
        <taxon>Hymenochaetales</taxon>
        <taxon>Schizoporaceae</taxon>
        <taxon>Schizopora</taxon>
    </lineage>
</organism>
<accession>A0A0H2SD24</accession>
<dbReference type="GO" id="GO:0005634">
    <property type="term" value="C:nucleus"/>
    <property type="evidence" value="ECO:0007669"/>
    <property type="project" value="UniProtKB-SubCell"/>
</dbReference>
<feature type="compositionally biased region" description="Basic residues" evidence="12">
    <location>
        <begin position="1"/>
        <end position="12"/>
    </location>
</feature>
<feature type="binding site" evidence="9">
    <location>
        <position position="332"/>
    </location>
    <ligand>
        <name>Zn(2+)</name>
        <dbReference type="ChEBI" id="CHEBI:29105"/>
        <label>2</label>
    </ligand>
</feature>
<protein>
    <recommendedName>
        <fullName evidence="11">Chromatin modification-related protein</fullName>
    </recommendedName>
</protein>
<evidence type="ECO:0000256" key="12">
    <source>
        <dbReference type="SAM" id="MobiDB-lite"/>
    </source>
</evidence>
<dbReference type="SMART" id="SM01408">
    <property type="entry name" value="ING"/>
    <property type="match status" value="1"/>
</dbReference>
<dbReference type="InterPro" id="IPR013083">
    <property type="entry name" value="Znf_RING/FYVE/PHD"/>
</dbReference>
<feature type="site" description="Histone H3K4me3 binding" evidence="8">
    <location>
        <position position="286"/>
    </location>
</feature>
<dbReference type="PANTHER" id="PTHR10333:SF42">
    <property type="entry name" value="INHIBITOR OF GROWTH PROTEIN 5"/>
    <property type="match status" value="1"/>
</dbReference>
<dbReference type="OrthoDB" id="5411773at2759"/>
<comment type="subcellular location">
    <subcellularLocation>
        <location evidence="1 11">Nucleus</location>
    </subcellularLocation>
</comment>
<keyword evidence="6 11" id="KW-0156">Chromatin regulator</keyword>
<dbReference type="PROSITE" id="PS50016">
    <property type="entry name" value="ZF_PHD_2"/>
    <property type="match status" value="1"/>
</dbReference>
<evidence type="ECO:0000256" key="1">
    <source>
        <dbReference type="ARBA" id="ARBA00004123"/>
    </source>
</evidence>
<dbReference type="Pfam" id="PF12998">
    <property type="entry name" value="ING"/>
    <property type="match status" value="1"/>
</dbReference>
<keyword evidence="4 10" id="KW-0863">Zinc-finger</keyword>
<comment type="similarity">
    <text evidence="2 11">Belongs to the ING family.</text>
</comment>
<dbReference type="AlphaFoldDB" id="A0A0H2SD24"/>
<feature type="region of interest" description="Disordered" evidence="12">
    <location>
        <begin position="201"/>
        <end position="220"/>
    </location>
</feature>
<evidence type="ECO:0000256" key="10">
    <source>
        <dbReference type="PROSITE-ProRule" id="PRU00146"/>
    </source>
</evidence>
<dbReference type="FunCoup" id="A0A0H2SD24">
    <property type="interactions" value="109"/>
</dbReference>
<dbReference type="Proteomes" id="UP000053477">
    <property type="component" value="Unassembled WGS sequence"/>
</dbReference>
<dbReference type="InterPro" id="IPR019786">
    <property type="entry name" value="Zinc_finger_PHD-type_CS"/>
</dbReference>
<evidence type="ECO:0000313" key="15">
    <source>
        <dbReference type="Proteomes" id="UP000053477"/>
    </source>
</evidence>
<evidence type="ECO:0000256" key="3">
    <source>
        <dbReference type="ARBA" id="ARBA00022723"/>
    </source>
</evidence>
<dbReference type="STRING" id="27342.A0A0H2SD24"/>
<dbReference type="InterPro" id="IPR001965">
    <property type="entry name" value="Znf_PHD"/>
</dbReference>
<dbReference type="InParanoid" id="A0A0H2SD24"/>
<dbReference type="GO" id="GO:0000785">
    <property type="term" value="C:chromatin"/>
    <property type="evidence" value="ECO:0007669"/>
    <property type="project" value="UniProtKB-ARBA"/>
</dbReference>
<evidence type="ECO:0000256" key="11">
    <source>
        <dbReference type="RuleBase" id="RU361213"/>
    </source>
</evidence>
<dbReference type="InterPro" id="IPR019787">
    <property type="entry name" value="Znf_PHD-finger"/>
</dbReference>
<dbReference type="GO" id="GO:0006325">
    <property type="term" value="P:chromatin organization"/>
    <property type="evidence" value="ECO:0007669"/>
    <property type="project" value="UniProtKB-KW"/>
</dbReference>
<dbReference type="InterPro" id="IPR011011">
    <property type="entry name" value="Znf_FYVE_PHD"/>
</dbReference>
<dbReference type="PANTHER" id="PTHR10333">
    <property type="entry name" value="INHIBITOR OF GROWTH PROTEIN"/>
    <property type="match status" value="1"/>
</dbReference>
<evidence type="ECO:0000256" key="8">
    <source>
        <dbReference type="PIRSR" id="PIRSR628651-50"/>
    </source>
</evidence>
<keyword evidence="15" id="KW-1185">Reference proteome</keyword>
<dbReference type="GO" id="GO:0006355">
    <property type="term" value="P:regulation of DNA-templated transcription"/>
    <property type="evidence" value="ECO:0007669"/>
    <property type="project" value="TreeGrafter"/>
</dbReference>
<feature type="site" description="Histone H3K4me3 binding" evidence="8">
    <location>
        <position position="297"/>
    </location>
</feature>
<comment type="domain">
    <text evidence="11">The PHD-type zinc finger mediates the binding to H3K4me3.</text>
</comment>
<keyword evidence="5 9" id="KW-0862">Zinc</keyword>
<dbReference type="Gene3D" id="3.30.40.10">
    <property type="entry name" value="Zinc/RING finger domain, C3HC4 (zinc finger)"/>
    <property type="match status" value="1"/>
</dbReference>
<reference evidence="14 15" key="1">
    <citation type="submission" date="2015-04" db="EMBL/GenBank/DDBJ databases">
        <title>Complete genome sequence of Schizopora paradoxa KUC8140, a cosmopolitan wood degrader in East Asia.</title>
        <authorList>
            <consortium name="DOE Joint Genome Institute"/>
            <person name="Min B."/>
            <person name="Park H."/>
            <person name="Jang Y."/>
            <person name="Kim J.-J."/>
            <person name="Kim K.H."/>
            <person name="Pangilinan J."/>
            <person name="Lipzen A."/>
            <person name="Riley R."/>
            <person name="Grigoriev I.V."/>
            <person name="Spatafora J.W."/>
            <person name="Choi I.-G."/>
        </authorList>
    </citation>
    <scope>NUCLEOTIDE SEQUENCE [LARGE SCALE GENOMIC DNA]</scope>
    <source>
        <strain evidence="14 15">KUC8140</strain>
    </source>
</reference>
<dbReference type="GO" id="GO:0008270">
    <property type="term" value="F:zinc ion binding"/>
    <property type="evidence" value="ECO:0007669"/>
    <property type="project" value="UniProtKB-KW"/>
</dbReference>
<feature type="site" description="Histone H3K4me3 binding" evidence="8">
    <location>
        <position position="309"/>
    </location>
</feature>
<feature type="binding site" evidence="9">
    <location>
        <position position="329"/>
    </location>
    <ligand>
        <name>Zn(2+)</name>
        <dbReference type="ChEBI" id="CHEBI:29105"/>
        <label>2</label>
    </ligand>
</feature>
<dbReference type="EMBL" id="KQ085937">
    <property type="protein sequence ID" value="KLO14861.1"/>
    <property type="molecule type" value="Genomic_DNA"/>
</dbReference>
<evidence type="ECO:0000256" key="2">
    <source>
        <dbReference type="ARBA" id="ARBA00010210"/>
    </source>
</evidence>
<feature type="region of interest" description="Disordered" evidence="12">
    <location>
        <begin position="1"/>
        <end position="39"/>
    </location>
</feature>
<comment type="function">
    <text evidence="11">Component of an histone acetyltransferase complex.</text>
</comment>
<evidence type="ECO:0000256" key="7">
    <source>
        <dbReference type="ARBA" id="ARBA00023242"/>
    </source>
</evidence>
<feature type="site" description="Histone H3K4me3 binding" evidence="8">
    <location>
        <position position="301"/>
    </location>
</feature>
<dbReference type="Gene3D" id="6.10.140.1740">
    <property type="match status" value="1"/>
</dbReference>
<evidence type="ECO:0000259" key="13">
    <source>
        <dbReference type="PROSITE" id="PS50016"/>
    </source>
</evidence>
<feature type="binding site" evidence="9">
    <location>
        <position position="289"/>
    </location>
    <ligand>
        <name>Zn(2+)</name>
        <dbReference type="ChEBI" id="CHEBI:29105"/>
        <label>1</label>
    </ligand>
</feature>
<evidence type="ECO:0000256" key="6">
    <source>
        <dbReference type="ARBA" id="ARBA00022853"/>
    </source>
</evidence>
<evidence type="ECO:0000313" key="14">
    <source>
        <dbReference type="EMBL" id="KLO14861.1"/>
    </source>
</evidence>
<comment type="subunit">
    <text evidence="11">Component of an histone acetyltransferase complex. Interacts with H3K4me3 and to a lesser extent with H3K4me2.</text>
</comment>
<feature type="binding site" evidence="9">
    <location>
        <position position="311"/>
    </location>
    <ligand>
        <name>Zn(2+)</name>
        <dbReference type="ChEBI" id="CHEBI:29105"/>
        <label>1</label>
    </ligand>
</feature>
<keyword evidence="7 11" id="KW-0539">Nucleus</keyword>
<evidence type="ECO:0000256" key="4">
    <source>
        <dbReference type="ARBA" id="ARBA00022771"/>
    </source>
</evidence>
<dbReference type="SUPFAM" id="SSF57903">
    <property type="entry name" value="FYVE/PHD zinc finger"/>
    <property type="match status" value="1"/>
</dbReference>
<evidence type="ECO:0000256" key="5">
    <source>
        <dbReference type="ARBA" id="ARBA00022833"/>
    </source>
</evidence>
<dbReference type="InterPro" id="IPR028651">
    <property type="entry name" value="ING_fam"/>
</dbReference>
<feature type="region of interest" description="Disordered" evidence="12">
    <location>
        <begin position="226"/>
        <end position="266"/>
    </location>
</feature>
<feature type="binding site" evidence="9">
    <location>
        <position position="287"/>
    </location>
    <ligand>
        <name>Zn(2+)</name>
        <dbReference type="ChEBI" id="CHEBI:29105"/>
        <label>1</label>
    </ligand>
</feature>
<gene>
    <name evidence="14" type="ORF">SCHPADRAFT_902859</name>
</gene>
<feature type="binding site" evidence="9">
    <location>
        <position position="314"/>
    </location>
    <ligand>
        <name>Zn(2+)</name>
        <dbReference type="ChEBI" id="CHEBI:29105"/>
        <label>1</label>
    </ligand>
</feature>
<sequence length="345" mass="38360">MTTRSSRKRKRISSPDAVQEPDGVGNGDAEEQDAKDTDPVWESFKEEYGEFFEQLPLSLHRTFALLYELDKQAQDTEAAVLPAVRKYSRDRLSLARTESSVALKNTDENHPLMNVDIKGRSSSITTNTTTRAKPPNTILPHVSTLLYELVHAAEEKANLAKSAYDTVDRHVRLLDQSIKEQEARLGIGPRPAGLFMPAIPGRRGGQANTDDALPSTINLDDQGFHEQEAPSLRPPGRVNRTNRSARPIKGPPRTLHDPPGPTEHKRREELVGIGGGLPIDPHEPRYCYCNEVSWGEMIACDAADCEKEWFHLGCVGMTEAPRGNNKWFCTGCEEKQGKGNSRKKS</sequence>
<feature type="domain" description="PHD-type" evidence="13">
    <location>
        <begin position="284"/>
        <end position="335"/>
    </location>
</feature>
<dbReference type="CDD" id="cd16859">
    <property type="entry name" value="ING_ING4_5"/>
    <property type="match status" value="1"/>
</dbReference>
<dbReference type="CDD" id="cd15505">
    <property type="entry name" value="PHD_ING"/>
    <property type="match status" value="1"/>
</dbReference>
<keyword evidence="3 9" id="KW-0479">Metal-binding</keyword>
<name>A0A0H2SD24_9AGAM</name>
<evidence type="ECO:0000256" key="9">
    <source>
        <dbReference type="PIRSR" id="PIRSR628651-51"/>
    </source>
</evidence>
<dbReference type="SMART" id="SM00249">
    <property type="entry name" value="PHD"/>
    <property type="match status" value="1"/>
</dbReference>
<proteinExistence type="inferred from homology"/>
<dbReference type="PROSITE" id="PS01359">
    <property type="entry name" value="ZF_PHD_1"/>
    <property type="match status" value="1"/>
</dbReference>